<dbReference type="Proteomes" id="UP000243105">
    <property type="component" value="Unassembled WGS sequence"/>
</dbReference>
<dbReference type="RefSeq" id="WP_072263692.1">
    <property type="nucleotide sequence ID" value="NZ_CZVV01000022.1"/>
</dbReference>
<proteinExistence type="predicted"/>
<protein>
    <submittedName>
        <fullName evidence="1">Uncharacterized protein</fullName>
    </submittedName>
</protein>
<reference evidence="1 2" key="1">
    <citation type="submission" date="2015-11" db="EMBL/GenBank/DDBJ databases">
        <authorList>
            <person name="Varghese N."/>
        </authorList>
    </citation>
    <scope>NUCLEOTIDE SEQUENCE [LARGE SCALE GENOMIC DNA]</scope>
    <source>
        <strain evidence="1 2">JGI-25</strain>
    </source>
</reference>
<organism evidence="1 2">
    <name type="scientific">Kryptobacter tengchongensis</name>
    <dbReference type="NCBI Taxonomy" id="1643429"/>
    <lineage>
        <taxon>Bacteria</taxon>
        <taxon>Pseudomonadati</taxon>
        <taxon>Candidatus Kryptoniota</taxon>
        <taxon>Candidatus Kryptobacter</taxon>
    </lineage>
</organism>
<comment type="caution">
    <text evidence="1">The sequence shown here is derived from an EMBL/GenBank/DDBJ whole genome shotgun (WGS) entry which is preliminary data.</text>
</comment>
<dbReference type="EMBL" id="CZVV01000022">
    <property type="protein sequence ID" value="CUS99086.1"/>
    <property type="molecule type" value="Genomic_DNA"/>
</dbReference>
<evidence type="ECO:0000313" key="1">
    <source>
        <dbReference type="EMBL" id="CUS99086.1"/>
    </source>
</evidence>
<gene>
    <name evidence="1" type="ORF">JGI25_00522</name>
</gene>
<dbReference type="AlphaFoldDB" id="A0A916LJ45"/>
<evidence type="ECO:0000313" key="2">
    <source>
        <dbReference type="Proteomes" id="UP000243105"/>
    </source>
</evidence>
<name>A0A916LJ45_KRYT1</name>
<accession>A0A916LJ45</accession>
<sequence length="203" mass="23371">MRAFILTLVLFYLASLQNLKTQNAHFLEVGFRVNLPYIAMNYEVAELKSYEKKDMKLLAKVFKSYQDVIGLHPTLSINFMRDLNFECKFGIVMTNLDPTGFVLKTSGGFTLRKFTRDRKFYGAISAELGNYDLGQSVYHPAEWSMKLIGAGFGVRIWKGLYYEVSFHFPLGDNLISTKTEPDFEFGGKPPIEYREERLISFIP</sequence>